<feature type="non-terminal residue" evidence="1">
    <location>
        <position position="32"/>
    </location>
</feature>
<accession>A0A382G4G0</accession>
<name>A0A382G4G0_9ZZZZ</name>
<organism evidence="1">
    <name type="scientific">marine metagenome</name>
    <dbReference type="NCBI Taxonomy" id="408172"/>
    <lineage>
        <taxon>unclassified sequences</taxon>
        <taxon>metagenomes</taxon>
        <taxon>ecological metagenomes</taxon>
    </lineage>
</organism>
<evidence type="ECO:0000313" key="1">
    <source>
        <dbReference type="EMBL" id="SVB70170.1"/>
    </source>
</evidence>
<dbReference type="EMBL" id="UINC01053541">
    <property type="protein sequence ID" value="SVB70170.1"/>
    <property type="molecule type" value="Genomic_DNA"/>
</dbReference>
<gene>
    <name evidence="1" type="ORF">METZ01_LOCUS223024</name>
</gene>
<sequence length="32" mass="3948">MDHYKRTGYCFSLYFDSNQFSLQAIRNERDIE</sequence>
<dbReference type="AlphaFoldDB" id="A0A382G4G0"/>
<proteinExistence type="predicted"/>
<protein>
    <submittedName>
        <fullName evidence="1">Uncharacterized protein</fullName>
    </submittedName>
</protein>
<reference evidence="1" key="1">
    <citation type="submission" date="2018-05" db="EMBL/GenBank/DDBJ databases">
        <authorList>
            <person name="Lanie J.A."/>
            <person name="Ng W.-L."/>
            <person name="Kazmierczak K.M."/>
            <person name="Andrzejewski T.M."/>
            <person name="Davidsen T.M."/>
            <person name="Wayne K.J."/>
            <person name="Tettelin H."/>
            <person name="Glass J.I."/>
            <person name="Rusch D."/>
            <person name="Podicherti R."/>
            <person name="Tsui H.-C.T."/>
            <person name="Winkler M.E."/>
        </authorList>
    </citation>
    <scope>NUCLEOTIDE SEQUENCE</scope>
</reference>